<evidence type="ECO:0000313" key="2">
    <source>
        <dbReference type="Proteomes" id="UP001177003"/>
    </source>
</evidence>
<organism evidence="1 2">
    <name type="scientific">Lactuca saligna</name>
    <name type="common">Willowleaf lettuce</name>
    <dbReference type="NCBI Taxonomy" id="75948"/>
    <lineage>
        <taxon>Eukaryota</taxon>
        <taxon>Viridiplantae</taxon>
        <taxon>Streptophyta</taxon>
        <taxon>Embryophyta</taxon>
        <taxon>Tracheophyta</taxon>
        <taxon>Spermatophyta</taxon>
        <taxon>Magnoliopsida</taxon>
        <taxon>eudicotyledons</taxon>
        <taxon>Gunneridae</taxon>
        <taxon>Pentapetalae</taxon>
        <taxon>asterids</taxon>
        <taxon>campanulids</taxon>
        <taxon>Asterales</taxon>
        <taxon>Asteraceae</taxon>
        <taxon>Cichorioideae</taxon>
        <taxon>Cichorieae</taxon>
        <taxon>Lactucinae</taxon>
        <taxon>Lactuca</taxon>
    </lineage>
</organism>
<evidence type="ECO:0000313" key="1">
    <source>
        <dbReference type="EMBL" id="CAI9297088.1"/>
    </source>
</evidence>
<sequence length="126" mass="14205">MHADVARYNGVRYNGLVLISLVDKSKEEGKRCLASQGTHKLFIFLTCIGILALEPYTVSGVRSVGIELRFTKEVHGILMNHRMLKAVDMHDLKGSSSYEAVNKKFNRYQSSKRTVRKGSDPIHNRA</sequence>
<dbReference type="EMBL" id="OX465084">
    <property type="protein sequence ID" value="CAI9297088.1"/>
    <property type="molecule type" value="Genomic_DNA"/>
</dbReference>
<dbReference type="PANTHER" id="PTHR36726">
    <property type="entry name" value="CLAVATA3/ESR (CLE)-RELATED PROTEIN 45"/>
    <property type="match status" value="1"/>
</dbReference>
<accession>A0AA36EI43</accession>
<dbReference type="Proteomes" id="UP001177003">
    <property type="component" value="Chromosome 8"/>
</dbReference>
<gene>
    <name evidence="1" type="ORF">LSALG_LOCUS35923</name>
</gene>
<dbReference type="InterPro" id="IPR038821">
    <property type="entry name" value="CLE45-like"/>
</dbReference>
<reference evidence="1" key="1">
    <citation type="submission" date="2023-04" db="EMBL/GenBank/DDBJ databases">
        <authorList>
            <person name="Vijverberg K."/>
            <person name="Xiong W."/>
            <person name="Schranz E."/>
        </authorList>
    </citation>
    <scope>NUCLEOTIDE SEQUENCE</scope>
</reference>
<protein>
    <submittedName>
        <fullName evidence="1">Uncharacterized protein</fullName>
    </submittedName>
</protein>
<proteinExistence type="predicted"/>
<dbReference type="PANTHER" id="PTHR36726:SF4">
    <property type="entry name" value="CLAVATA3_ESR (CLE)-RELATED PROTEIN 45"/>
    <property type="match status" value="1"/>
</dbReference>
<dbReference type="AlphaFoldDB" id="A0AA36EI43"/>
<keyword evidence="2" id="KW-1185">Reference proteome</keyword>
<name>A0AA36EI43_LACSI</name>